<protein>
    <submittedName>
        <fullName evidence="1">Uncharacterized protein</fullName>
    </submittedName>
</protein>
<dbReference type="EMBL" id="MDYQ01000199">
    <property type="protein sequence ID" value="PRP79044.1"/>
    <property type="molecule type" value="Genomic_DNA"/>
</dbReference>
<dbReference type="AlphaFoldDB" id="A0A2P6N520"/>
<evidence type="ECO:0000313" key="2">
    <source>
        <dbReference type="Proteomes" id="UP000241769"/>
    </source>
</evidence>
<name>A0A2P6N520_9EUKA</name>
<gene>
    <name evidence="1" type="ORF">PROFUN_13122</name>
</gene>
<comment type="caution">
    <text evidence="1">The sequence shown here is derived from an EMBL/GenBank/DDBJ whole genome shotgun (WGS) entry which is preliminary data.</text>
</comment>
<keyword evidence="2" id="KW-1185">Reference proteome</keyword>
<reference evidence="1 2" key="1">
    <citation type="journal article" date="2018" name="Genome Biol. Evol.">
        <title>Multiple Roots of Fruiting Body Formation in Amoebozoa.</title>
        <authorList>
            <person name="Hillmann F."/>
            <person name="Forbes G."/>
            <person name="Novohradska S."/>
            <person name="Ferling I."/>
            <person name="Riege K."/>
            <person name="Groth M."/>
            <person name="Westermann M."/>
            <person name="Marz M."/>
            <person name="Spaller T."/>
            <person name="Winckler T."/>
            <person name="Schaap P."/>
            <person name="Glockner G."/>
        </authorList>
    </citation>
    <scope>NUCLEOTIDE SEQUENCE [LARGE SCALE GENOMIC DNA]</scope>
    <source>
        <strain evidence="1 2">Jena</strain>
    </source>
</reference>
<dbReference type="Proteomes" id="UP000241769">
    <property type="component" value="Unassembled WGS sequence"/>
</dbReference>
<dbReference type="InParanoid" id="A0A2P6N520"/>
<accession>A0A2P6N520</accession>
<organism evidence="1 2">
    <name type="scientific">Planoprotostelium fungivorum</name>
    <dbReference type="NCBI Taxonomy" id="1890364"/>
    <lineage>
        <taxon>Eukaryota</taxon>
        <taxon>Amoebozoa</taxon>
        <taxon>Evosea</taxon>
        <taxon>Variosea</taxon>
        <taxon>Cavosteliida</taxon>
        <taxon>Cavosteliaceae</taxon>
        <taxon>Planoprotostelium</taxon>
    </lineage>
</organism>
<proteinExistence type="predicted"/>
<evidence type="ECO:0000313" key="1">
    <source>
        <dbReference type="EMBL" id="PRP79044.1"/>
    </source>
</evidence>
<sequence length="116" mass="13376">MLFGSVLVEQQKDETSAPSIDLSEGGSKIREDRVLPDEGLLQCCTKQTILQHLILAWLTVLQHWVNPHLSISLQRLSLFSKLPNRLLSRIQRHSVLYATNYLKMYKLTELLLHIKL</sequence>